<dbReference type="EMBL" id="JAIWYP010000007">
    <property type="protein sequence ID" value="KAH3796639.1"/>
    <property type="molecule type" value="Genomic_DNA"/>
</dbReference>
<protein>
    <submittedName>
        <fullName evidence="2">Uncharacterized protein</fullName>
    </submittedName>
</protein>
<evidence type="ECO:0000313" key="2">
    <source>
        <dbReference type="EMBL" id="KAH3796639.1"/>
    </source>
</evidence>
<evidence type="ECO:0000256" key="1">
    <source>
        <dbReference type="SAM" id="MobiDB-lite"/>
    </source>
</evidence>
<name>A0A9D4J5F5_DREPO</name>
<evidence type="ECO:0000313" key="3">
    <source>
        <dbReference type="Proteomes" id="UP000828390"/>
    </source>
</evidence>
<comment type="caution">
    <text evidence="2">The sequence shown here is derived from an EMBL/GenBank/DDBJ whole genome shotgun (WGS) entry which is preliminary data.</text>
</comment>
<gene>
    <name evidence="2" type="ORF">DPMN_150208</name>
</gene>
<sequence length="89" mass="9876">MSSKTAPHLLHGAQAQRVCPEHDCNTCWLTRAHTGDRQTTKAGLVWTRHQARLSVQECSPGHIRGRSTSKPSEENLDGKCKRVEIPSFG</sequence>
<reference evidence="2" key="1">
    <citation type="journal article" date="2019" name="bioRxiv">
        <title>The Genome of the Zebra Mussel, Dreissena polymorpha: A Resource for Invasive Species Research.</title>
        <authorList>
            <person name="McCartney M.A."/>
            <person name="Auch B."/>
            <person name="Kono T."/>
            <person name="Mallez S."/>
            <person name="Zhang Y."/>
            <person name="Obille A."/>
            <person name="Becker A."/>
            <person name="Abrahante J.E."/>
            <person name="Garbe J."/>
            <person name="Badalamenti J.P."/>
            <person name="Herman A."/>
            <person name="Mangelson H."/>
            <person name="Liachko I."/>
            <person name="Sullivan S."/>
            <person name="Sone E.D."/>
            <person name="Koren S."/>
            <person name="Silverstein K.A.T."/>
            <person name="Beckman K.B."/>
            <person name="Gohl D.M."/>
        </authorList>
    </citation>
    <scope>NUCLEOTIDE SEQUENCE</scope>
    <source>
        <strain evidence="2">Duluth1</strain>
        <tissue evidence="2">Whole animal</tissue>
    </source>
</reference>
<organism evidence="2 3">
    <name type="scientific">Dreissena polymorpha</name>
    <name type="common">Zebra mussel</name>
    <name type="synonym">Mytilus polymorpha</name>
    <dbReference type="NCBI Taxonomy" id="45954"/>
    <lineage>
        <taxon>Eukaryota</taxon>
        <taxon>Metazoa</taxon>
        <taxon>Spiralia</taxon>
        <taxon>Lophotrochozoa</taxon>
        <taxon>Mollusca</taxon>
        <taxon>Bivalvia</taxon>
        <taxon>Autobranchia</taxon>
        <taxon>Heteroconchia</taxon>
        <taxon>Euheterodonta</taxon>
        <taxon>Imparidentia</taxon>
        <taxon>Neoheterodontei</taxon>
        <taxon>Myida</taxon>
        <taxon>Dreissenoidea</taxon>
        <taxon>Dreissenidae</taxon>
        <taxon>Dreissena</taxon>
    </lineage>
</organism>
<reference evidence="2" key="2">
    <citation type="submission" date="2020-11" db="EMBL/GenBank/DDBJ databases">
        <authorList>
            <person name="McCartney M.A."/>
            <person name="Auch B."/>
            <person name="Kono T."/>
            <person name="Mallez S."/>
            <person name="Becker A."/>
            <person name="Gohl D.M."/>
            <person name="Silverstein K.A.T."/>
            <person name="Koren S."/>
            <person name="Bechman K.B."/>
            <person name="Herman A."/>
            <person name="Abrahante J.E."/>
            <person name="Garbe J."/>
        </authorList>
    </citation>
    <scope>NUCLEOTIDE SEQUENCE</scope>
    <source>
        <strain evidence="2">Duluth1</strain>
        <tissue evidence="2">Whole animal</tissue>
    </source>
</reference>
<accession>A0A9D4J5F5</accession>
<feature type="region of interest" description="Disordered" evidence="1">
    <location>
        <begin position="59"/>
        <end position="78"/>
    </location>
</feature>
<proteinExistence type="predicted"/>
<keyword evidence="3" id="KW-1185">Reference proteome</keyword>
<dbReference type="Proteomes" id="UP000828390">
    <property type="component" value="Unassembled WGS sequence"/>
</dbReference>
<dbReference type="AlphaFoldDB" id="A0A9D4J5F5"/>